<dbReference type="InterPro" id="IPR029063">
    <property type="entry name" value="SAM-dependent_MTases_sf"/>
</dbReference>
<evidence type="ECO:0000256" key="6">
    <source>
        <dbReference type="RuleBase" id="RU367087"/>
    </source>
</evidence>
<comment type="similarity">
    <text evidence="1 6">Belongs to the methyltransferase superfamily.</text>
</comment>
<dbReference type="GO" id="GO:0005737">
    <property type="term" value="C:cytoplasm"/>
    <property type="evidence" value="ECO:0007669"/>
    <property type="project" value="TreeGrafter"/>
</dbReference>
<evidence type="ECO:0000256" key="5">
    <source>
        <dbReference type="PROSITE-ProRule" id="PRU00848"/>
    </source>
</evidence>
<dbReference type="InterPro" id="IPR024160">
    <property type="entry name" value="BIN3_SAM-bd_dom"/>
</dbReference>
<dbReference type="InterPro" id="IPR039772">
    <property type="entry name" value="Bin3-like"/>
</dbReference>
<feature type="domain" description="Bin3-type SAM" evidence="7">
    <location>
        <begin position="84"/>
        <end position="312"/>
    </location>
</feature>
<proteinExistence type="inferred from homology"/>
<evidence type="ECO:0000313" key="8">
    <source>
        <dbReference type="EMBL" id="CAD9603685.1"/>
    </source>
</evidence>
<dbReference type="GO" id="GO:2000632">
    <property type="term" value="P:negative regulation of pre-miRNA processing"/>
    <property type="evidence" value="ECO:0007669"/>
    <property type="project" value="TreeGrafter"/>
</dbReference>
<protein>
    <recommendedName>
        <fullName evidence="6">RNA methyltransferase</fullName>
        <ecNumber evidence="6">2.1.1.-</ecNumber>
    </recommendedName>
</protein>
<evidence type="ECO:0000256" key="1">
    <source>
        <dbReference type="ARBA" id="ARBA00008361"/>
    </source>
</evidence>
<dbReference type="GO" id="GO:0032259">
    <property type="term" value="P:methylation"/>
    <property type="evidence" value="ECO:0007669"/>
    <property type="project" value="UniProtKB-KW"/>
</dbReference>
<dbReference type="AlphaFoldDB" id="A0A7S2LFI2"/>
<dbReference type="EC" id="2.1.1.-" evidence="6"/>
<reference evidence="8" key="1">
    <citation type="submission" date="2021-01" db="EMBL/GenBank/DDBJ databases">
        <authorList>
            <person name="Corre E."/>
            <person name="Pelletier E."/>
            <person name="Niang G."/>
            <person name="Scheremetjew M."/>
            <person name="Finn R."/>
            <person name="Kale V."/>
            <person name="Holt S."/>
            <person name="Cochrane G."/>
            <person name="Meng A."/>
            <person name="Brown T."/>
            <person name="Cohen L."/>
        </authorList>
    </citation>
    <scope>NUCLEOTIDE SEQUENCE</scope>
    <source>
        <strain evidence="8">SM1012Den-03</strain>
    </source>
</reference>
<keyword evidence="2 6" id="KW-0489">Methyltransferase</keyword>
<name>A0A7S2LFI2_9STRA</name>
<keyword evidence="4 5" id="KW-0949">S-adenosyl-L-methionine</keyword>
<dbReference type="EMBL" id="HBGZ01015732">
    <property type="protein sequence ID" value="CAD9603685.1"/>
    <property type="molecule type" value="Transcribed_RNA"/>
</dbReference>
<evidence type="ECO:0000256" key="3">
    <source>
        <dbReference type="ARBA" id="ARBA00022679"/>
    </source>
</evidence>
<dbReference type="GO" id="GO:0008173">
    <property type="term" value="F:RNA methyltransferase activity"/>
    <property type="evidence" value="ECO:0007669"/>
    <property type="project" value="UniProtKB-UniRule"/>
</dbReference>
<dbReference type="PANTHER" id="PTHR12315">
    <property type="entry name" value="BICOID-INTERACTING PROTEIN RELATED"/>
    <property type="match status" value="1"/>
</dbReference>
<dbReference type="InterPro" id="IPR010675">
    <property type="entry name" value="Bin3_C"/>
</dbReference>
<accession>A0A7S2LFI2</accession>
<dbReference type="PANTHER" id="PTHR12315:SF1">
    <property type="entry name" value="RNA 5'-MONOPHOSPHATE METHYLTRANSFERASE"/>
    <property type="match status" value="1"/>
</dbReference>
<organism evidence="8">
    <name type="scientific">Skeletonema marinoi</name>
    <dbReference type="NCBI Taxonomy" id="267567"/>
    <lineage>
        <taxon>Eukaryota</taxon>
        <taxon>Sar</taxon>
        <taxon>Stramenopiles</taxon>
        <taxon>Ochrophyta</taxon>
        <taxon>Bacillariophyta</taxon>
        <taxon>Coscinodiscophyceae</taxon>
        <taxon>Thalassiosirophycidae</taxon>
        <taxon>Thalassiosirales</taxon>
        <taxon>Skeletonemataceae</taxon>
        <taxon>Skeletonema</taxon>
        <taxon>Skeletonema marinoi-dohrnii complex</taxon>
    </lineage>
</organism>
<evidence type="ECO:0000256" key="4">
    <source>
        <dbReference type="ARBA" id="ARBA00022691"/>
    </source>
</evidence>
<gene>
    <name evidence="8" type="ORF">SMAR0320_LOCUS11246</name>
</gene>
<dbReference type="Gene3D" id="3.40.50.150">
    <property type="entry name" value="Vaccinia Virus protein VP39"/>
    <property type="match status" value="1"/>
</dbReference>
<keyword evidence="3 6" id="KW-0808">Transferase</keyword>
<dbReference type="Pfam" id="PF06859">
    <property type="entry name" value="Bin3"/>
    <property type="match status" value="1"/>
</dbReference>
<dbReference type="SUPFAM" id="SSF53335">
    <property type="entry name" value="S-adenosyl-L-methionine-dependent methyltransferases"/>
    <property type="match status" value="1"/>
</dbReference>
<sequence length="315" mass="35963">MDAEDKGHRHGNFPNYYNFHPPQNRLLILEQCGLMTYIRRGLVIGADDDSKLGDDGSKLTSTRKKARLDIAACAATVGETCSIAVKDDIIYYCDLGCNEGDLTIAMASSLWKAVHNNKKQTVRCLGLDIDSTLIERASNKFSCEVVDDKEKEEFMPVFKDCNLCSSDAHNNACSSFFADSTKTYQEKIPRKMFSLTTIFSTTMWIHIHSGDDGLTKFLERACGWTKKYLLIEPQHSGCYRKAKVRLRKMKRPEIDVSAERLKMRNQIENEIEKVVTGCGFRRVKIDLEADEQVDDVRTAWNRTLQLYERTEIDED</sequence>
<evidence type="ECO:0000259" key="7">
    <source>
        <dbReference type="PROSITE" id="PS51515"/>
    </source>
</evidence>
<dbReference type="GO" id="GO:0008171">
    <property type="term" value="F:O-methyltransferase activity"/>
    <property type="evidence" value="ECO:0007669"/>
    <property type="project" value="UniProtKB-UniRule"/>
</dbReference>
<dbReference type="PROSITE" id="PS51515">
    <property type="entry name" value="BIN3_SAM"/>
    <property type="match status" value="1"/>
</dbReference>
<evidence type="ECO:0000256" key="2">
    <source>
        <dbReference type="ARBA" id="ARBA00022603"/>
    </source>
</evidence>